<evidence type="ECO:0000313" key="2">
    <source>
        <dbReference type="EMBL" id="MXY95906.1"/>
    </source>
</evidence>
<comment type="caution">
    <text evidence="2">The sequence shown here is derived from an EMBL/GenBank/DDBJ whole genome shotgun (WGS) entry which is preliminary data.</text>
</comment>
<dbReference type="EMBL" id="VXRG01000180">
    <property type="protein sequence ID" value="MXY95906.1"/>
    <property type="molecule type" value="Genomic_DNA"/>
</dbReference>
<keyword evidence="1" id="KW-1133">Transmembrane helix</keyword>
<sequence length="137" mass="15653">MGSANMLDRLQQFRADVGRVMPFRQAPDSEVETDVIDDELTEEEEEHFAQMVSFLGRLFPFVRPSPEFRARLKEALLAEHRRRLGNEGMLPARQEGGISWRWSLAATVPLLIGVLATILWRRSHRSNEQLISPVGGR</sequence>
<organism evidence="2">
    <name type="scientific">Caldilineaceae bacterium SB0664_bin_27</name>
    <dbReference type="NCBI Taxonomy" id="2605260"/>
    <lineage>
        <taxon>Bacteria</taxon>
        <taxon>Bacillati</taxon>
        <taxon>Chloroflexota</taxon>
        <taxon>Caldilineae</taxon>
        <taxon>Caldilineales</taxon>
        <taxon>Caldilineaceae</taxon>
    </lineage>
</organism>
<dbReference type="AlphaFoldDB" id="A0A6B0YXW6"/>
<evidence type="ECO:0000256" key="1">
    <source>
        <dbReference type="SAM" id="Phobius"/>
    </source>
</evidence>
<keyword evidence="1" id="KW-0472">Membrane</keyword>
<protein>
    <submittedName>
        <fullName evidence="2">Uncharacterized protein</fullName>
    </submittedName>
</protein>
<gene>
    <name evidence="2" type="ORF">F4Y42_20905</name>
</gene>
<accession>A0A6B0YXW6</accession>
<reference evidence="2" key="1">
    <citation type="submission" date="2019-09" db="EMBL/GenBank/DDBJ databases">
        <title>Characterisation of the sponge microbiome using genome-centric metagenomics.</title>
        <authorList>
            <person name="Engelberts J.P."/>
            <person name="Robbins S.J."/>
            <person name="De Goeij J.M."/>
            <person name="Aranda M."/>
            <person name="Bell S.C."/>
            <person name="Webster N.S."/>
        </authorList>
    </citation>
    <scope>NUCLEOTIDE SEQUENCE</scope>
    <source>
        <strain evidence="2">SB0664_bin_27</strain>
    </source>
</reference>
<keyword evidence="1" id="KW-0812">Transmembrane</keyword>
<proteinExistence type="predicted"/>
<feature type="transmembrane region" description="Helical" evidence="1">
    <location>
        <begin position="100"/>
        <end position="120"/>
    </location>
</feature>
<name>A0A6B0YXW6_9CHLR</name>